<reference evidence="1" key="1">
    <citation type="submission" date="2022-08" db="EMBL/GenBank/DDBJ databases">
        <title>Genome Sequence of Lecanicillium fungicola.</title>
        <authorList>
            <person name="Buettner E."/>
        </authorList>
    </citation>
    <scope>NUCLEOTIDE SEQUENCE</scope>
    <source>
        <strain evidence="1">Babe33</strain>
    </source>
</reference>
<keyword evidence="2" id="KW-1185">Reference proteome</keyword>
<sequence>MRNTSLTEAMVLGISQSKWASMDHGCQKHPQQRANAILDAVLAEIMARHCRAEYGYPEEEPNFVLPTNYLQNKTSVSPIESENDGQLSTPDPETAGGMRPESNNAASKGTVLVTWYSDSDPANPQNWSSAKKAWIAGLLFAYTFAAYIGSSVYAASIPGIRQEFHTSEAVASLGMTLYVFAYGLGPLLFSPLAEIPAIGRNPPYIITFCIFTVLTIAVPIAKSMAGILVVRFLLGFFCSPALATVGASYGDMFHAARMQFVIALWGGGATLAPSLGPLLTGYAVEAKGWRWSAWELLWLSSAVALLMIFTLPETSSDAILLSRARRLRRITGNENLVSASELGQKNITPGAIAFGALIKPWQINALDPAVLFTTMYTALTYGIYYSFFESFPAVFTDIYSFSLGSTGLAFLSILVGLVVAMALLCGYLAFIAPKRFAKVATVQPEARMWPALFGSFLMPLGLFIFAWTARQEIHWIACMVGVALSMCGNFLIIQAMFVYLPFTYPRYVGSLFAANGLARSLFAGAAILFSPPMFKAIGVSGGVSLLAGLSVLCIFGLYFIYYWVPQLPSQGSANSSSSATKRLIFVGDVHGMRDALERLLDKVKFNRAVGDHLVLVGDMVNKGNDSPGVIDLAMELGASAVRGNHDNAVLDAASVARFRNGEWLSEPATPADPVEATSPASPSAALEKAHSDTTIKTAAALSARQLQWLSSLPMILRIDLQAQQNSSSLAKIIVVHAGLVPGVPLDQQDPHAVMHMRSLVTENGVFVAAEDYGEEGWAAAWERAQEDLGESQRSLVVFGHDARRGLQMRKYSVGLDSGSVYGNQLSALVLSCTQGGLAQDVTQVETVQPAA</sequence>
<proteinExistence type="predicted"/>
<accession>A0ACC1NYQ8</accession>
<gene>
    <name evidence="1" type="ORF">NQ176_g505</name>
</gene>
<dbReference type="EMBL" id="JANJQO010000019">
    <property type="protein sequence ID" value="KAJ2983706.1"/>
    <property type="molecule type" value="Genomic_DNA"/>
</dbReference>
<protein>
    <submittedName>
        <fullName evidence="1">Uncharacterized protein</fullName>
    </submittedName>
</protein>
<organism evidence="1 2">
    <name type="scientific">Zarea fungicola</name>
    <dbReference type="NCBI Taxonomy" id="93591"/>
    <lineage>
        <taxon>Eukaryota</taxon>
        <taxon>Fungi</taxon>
        <taxon>Dikarya</taxon>
        <taxon>Ascomycota</taxon>
        <taxon>Pezizomycotina</taxon>
        <taxon>Sordariomycetes</taxon>
        <taxon>Hypocreomycetidae</taxon>
        <taxon>Hypocreales</taxon>
        <taxon>Cordycipitaceae</taxon>
        <taxon>Zarea</taxon>
    </lineage>
</organism>
<evidence type="ECO:0000313" key="2">
    <source>
        <dbReference type="Proteomes" id="UP001143910"/>
    </source>
</evidence>
<evidence type="ECO:0000313" key="1">
    <source>
        <dbReference type="EMBL" id="KAJ2983706.1"/>
    </source>
</evidence>
<comment type="caution">
    <text evidence="1">The sequence shown here is derived from an EMBL/GenBank/DDBJ whole genome shotgun (WGS) entry which is preliminary data.</text>
</comment>
<dbReference type="Proteomes" id="UP001143910">
    <property type="component" value="Unassembled WGS sequence"/>
</dbReference>
<name>A0ACC1NYQ8_9HYPO</name>